<dbReference type="EMBL" id="CAUYUE010000003">
    <property type="protein sequence ID" value="CAK0748564.1"/>
    <property type="molecule type" value="Genomic_DNA"/>
</dbReference>
<dbReference type="PANTHER" id="PTHR33129">
    <property type="entry name" value="PROTEIN KINASE DOMAIN-CONTAINING PROTEIN-RELATED"/>
    <property type="match status" value="1"/>
</dbReference>
<sequence>MAFVYIARSKEDRLECTLYVRDAYVALERKLEELKQESTAHVVISKNEGVGKSWFALYMLVRLLGDKIAVMRHRQEFIFLVSFGAVHNLEELEARWSHVAHYPDDSKYKQYLKPPGHDRPLWMPFWEPHELEALQVKDFAEKVSSVELQQLIGRRGAVPRLVLDHAHQVRIDLRIQDAVGSLQEDDVRAFSPYADRISHRLARIHPPGWKQGDFVHYELTFVSTEIQLTVVQKIHNDMSQDMAALQRLTQSSYAQETRRTLSYFPQAAPAACRVCPGEGFRGPVDQSLLGPPQAAHSSPSEASATDSGSPQAPAVDCNSVHAMTGACSEAEDDSGDTALRPKGDNVARSTWMFMLPALPTQYISRAHSKEHVRTAEKSTTAIAESAKDGTAAEADAFGVGRQAMKDLVDRDVTLVEERVAACEMQFKMSIPPCVAYRAQFQVRAHSHGRPGSVILNG</sequence>
<dbReference type="AlphaFoldDB" id="A0AAV1HVR4"/>
<keyword evidence="3" id="KW-1185">Reference proteome</keyword>
<dbReference type="InterPro" id="IPR052980">
    <property type="entry name" value="Crinkler_effector"/>
</dbReference>
<evidence type="ECO:0000313" key="3">
    <source>
        <dbReference type="Proteomes" id="UP001314263"/>
    </source>
</evidence>
<feature type="compositionally biased region" description="Polar residues" evidence="1">
    <location>
        <begin position="295"/>
        <end position="310"/>
    </location>
</feature>
<comment type="caution">
    <text evidence="2">The sequence shown here is derived from an EMBL/GenBank/DDBJ whole genome shotgun (WGS) entry which is preliminary data.</text>
</comment>
<feature type="region of interest" description="Disordered" evidence="1">
    <location>
        <begin position="283"/>
        <end position="316"/>
    </location>
</feature>
<accession>A0AAV1HVR4</accession>
<proteinExistence type="predicted"/>
<evidence type="ECO:0000256" key="1">
    <source>
        <dbReference type="SAM" id="MobiDB-lite"/>
    </source>
</evidence>
<name>A0AAV1HVR4_9CHLO</name>
<evidence type="ECO:0000313" key="2">
    <source>
        <dbReference type="EMBL" id="CAK0748564.1"/>
    </source>
</evidence>
<organism evidence="2 3">
    <name type="scientific">Coccomyxa viridis</name>
    <dbReference type="NCBI Taxonomy" id="1274662"/>
    <lineage>
        <taxon>Eukaryota</taxon>
        <taxon>Viridiplantae</taxon>
        <taxon>Chlorophyta</taxon>
        <taxon>core chlorophytes</taxon>
        <taxon>Trebouxiophyceae</taxon>
        <taxon>Trebouxiophyceae incertae sedis</taxon>
        <taxon>Coccomyxaceae</taxon>
        <taxon>Coccomyxa</taxon>
    </lineage>
</organism>
<reference evidence="2 3" key="1">
    <citation type="submission" date="2023-10" db="EMBL/GenBank/DDBJ databases">
        <authorList>
            <person name="Maclean D."/>
            <person name="Macfadyen A."/>
        </authorList>
    </citation>
    <scope>NUCLEOTIDE SEQUENCE [LARGE SCALE GENOMIC DNA]</scope>
</reference>
<dbReference type="Proteomes" id="UP001314263">
    <property type="component" value="Unassembled WGS sequence"/>
</dbReference>
<gene>
    <name evidence="2" type="ORF">CVIRNUC_001842</name>
</gene>
<protein>
    <submittedName>
        <fullName evidence="2">Uncharacterized protein</fullName>
    </submittedName>
</protein>